<evidence type="ECO:0000256" key="10">
    <source>
        <dbReference type="PROSITE-ProRule" id="PRU00042"/>
    </source>
</evidence>
<evidence type="ECO:0000256" key="3">
    <source>
        <dbReference type="ARBA" id="ARBA00022737"/>
    </source>
</evidence>
<dbReference type="Proteomes" id="UP000694843">
    <property type="component" value="Unplaced"/>
</dbReference>
<dbReference type="KEGG" id="hazt:108670085"/>
<evidence type="ECO:0000256" key="2">
    <source>
        <dbReference type="ARBA" id="ARBA00022723"/>
    </source>
</evidence>
<dbReference type="PROSITE" id="PS50097">
    <property type="entry name" value="BTB"/>
    <property type="match status" value="1"/>
</dbReference>
<dbReference type="GO" id="GO:0000981">
    <property type="term" value="F:DNA-binding transcription factor activity, RNA polymerase II-specific"/>
    <property type="evidence" value="ECO:0007669"/>
    <property type="project" value="TreeGrafter"/>
</dbReference>
<evidence type="ECO:0000256" key="4">
    <source>
        <dbReference type="ARBA" id="ARBA00022771"/>
    </source>
</evidence>
<keyword evidence="14" id="KW-1185">Reference proteome</keyword>
<keyword evidence="5" id="KW-0862">Zinc</keyword>
<keyword evidence="7" id="KW-0238">DNA-binding</keyword>
<feature type="region of interest" description="Disordered" evidence="11">
    <location>
        <begin position="582"/>
        <end position="621"/>
    </location>
</feature>
<feature type="domain" description="C2H2-type" evidence="13">
    <location>
        <begin position="422"/>
        <end position="450"/>
    </location>
</feature>
<dbReference type="GO" id="GO:0000978">
    <property type="term" value="F:RNA polymerase II cis-regulatory region sequence-specific DNA binding"/>
    <property type="evidence" value="ECO:0007669"/>
    <property type="project" value="TreeGrafter"/>
</dbReference>
<dbReference type="GO" id="GO:0008270">
    <property type="term" value="F:zinc ion binding"/>
    <property type="evidence" value="ECO:0007669"/>
    <property type="project" value="UniProtKB-KW"/>
</dbReference>
<feature type="compositionally biased region" description="Low complexity" evidence="11">
    <location>
        <begin position="599"/>
        <end position="613"/>
    </location>
</feature>
<proteinExistence type="predicted"/>
<reference evidence="15" key="1">
    <citation type="submission" date="2025-08" db="UniProtKB">
        <authorList>
            <consortium name="RefSeq"/>
        </authorList>
    </citation>
    <scope>IDENTIFICATION</scope>
    <source>
        <tissue evidence="15">Whole organism</tissue>
    </source>
</reference>
<dbReference type="InterPro" id="IPR036236">
    <property type="entry name" value="Znf_C2H2_sf"/>
</dbReference>
<evidence type="ECO:0000256" key="1">
    <source>
        <dbReference type="ARBA" id="ARBA00004123"/>
    </source>
</evidence>
<dbReference type="SUPFAM" id="SSF57667">
    <property type="entry name" value="beta-beta-alpha zinc fingers"/>
    <property type="match status" value="1"/>
</dbReference>
<feature type="region of interest" description="Disordered" evidence="11">
    <location>
        <begin position="198"/>
        <end position="253"/>
    </location>
</feature>
<evidence type="ECO:0000256" key="7">
    <source>
        <dbReference type="ARBA" id="ARBA00023125"/>
    </source>
</evidence>
<organism evidence="14 15">
    <name type="scientific">Hyalella azteca</name>
    <name type="common">Amphipod</name>
    <dbReference type="NCBI Taxonomy" id="294128"/>
    <lineage>
        <taxon>Eukaryota</taxon>
        <taxon>Metazoa</taxon>
        <taxon>Ecdysozoa</taxon>
        <taxon>Arthropoda</taxon>
        <taxon>Crustacea</taxon>
        <taxon>Multicrustacea</taxon>
        <taxon>Malacostraca</taxon>
        <taxon>Eumalacostraca</taxon>
        <taxon>Peracarida</taxon>
        <taxon>Amphipoda</taxon>
        <taxon>Senticaudata</taxon>
        <taxon>Talitrida</taxon>
        <taxon>Talitroidea</taxon>
        <taxon>Hyalellidae</taxon>
        <taxon>Hyalella</taxon>
    </lineage>
</organism>
<dbReference type="Pfam" id="PF00096">
    <property type="entry name" value="zf-C2H2"/>
    <property type="match status" value="2"/>
</dbReference>
<dbReference type="InterPro" id="IPR000210">
    <property type="entry name" value="BTB/POZ_dom"/>
</dbReference>
<feature type="compositionally biased region" description="Basic residues" evidence="11">
    <location>
        <begin position="707"/>
        <end position="723"/>
    </location>
</feature>
<dbReference type="GO" id="GO:0005634">
    <property type="term" value="C:nucleus"/>
    <property type="evidence" value="ECO:0007669"/>
    <property type="project" value="UniProtKB-SubCell"/>
</dbReference>
<evidence type="ECO:0000313" key="15">
    <source>
        <dbReference type="RefSeq" id="XP_018013027.1"/>
    </source>
</evidence>
<evidence type="ECO:0000256" key="6">
    <source>
        <dbReference type="ARBA" id="ARBA00023015"/>
    </source>
</evidence>
<dbReference type="Gene3D" id="3.30.160.60">
    <property type="entry name" value="Classic Zinc Finger"/>
    <property type="match status" value="2"/>
</dbReference>
<feature type="domain" description="C2H2-type" evidence="13">
    <location>
        <begin position="365"/>
        <end position="393"/>
    </location>
</feature>
<gene>
    <name evidence="15" type="primary">LOC108670085</name>
</gene>
<dbReference type="SUPFAM" id="SSF54695">
    <property type="entry name" value="POZ domain"/>
    <property type="match status" value="1"/>
</dbReference>
<feature type="compositionally biased region" description="Basic and acidic residues" evidence="11">
    <location>
        <begin position="588"/>
        <end position="598"/>
    </location>
</feature>
<dbReference type="Gene3D" id="3.30.710.10">
    <property type="entry name" value="Potassium Channel Kv1.1, Chain A"/>
    <property type="match status" value="1"/>
</dbReference>
<evidence type="ECO:0000313" key="14">
    <source>
        <dbReference type="Proteomes" id="UP000694843"/>
    </source>
</evidence>
<evidence type="ECO:0000256" key="11">
    <source>
        <dbReference type="SAM" id="MobiDB-lite"/>
    </source>
</evidence>
<evidence type="ECO:0000256" key="9">
    <source>
        <dbReference type="ARBA" id="ARBA00023242"/>
    </source>
</evidence>
<keyword evidence="4 10" id="KW-0863">Zinc-finger</keyword>
<dbReference type="PROSITE" id="PS00028">
    <property type="entry name" value="ZINC_FINGER_C2H2_1"/>
    <property type="match status" value="2"/>
</dbReference>
<dbReference type="InterPro" id="IPR050457">
    <property type="entry name" value="ZnFinger_BTB_dom_contain"/>
</dbReference>
<name>A0A8B7NHB7_HYAAZ</name>
<keyword evidence="3" id="KW-0677">Repeat</keyword>
<dbReference type="AlphaFoldDB" id="A0A8B7NHB7"/>
<sequence>MEEEQLLKWNNHGSHMLHAFKLLRRSDRFSDVTLFSDGKFFMSHKIVLSACSDYFDSMLGFVTTEKPIIFLDLNPLFVSALLDYMYMGQVQIKASDVSGFLDAAQKLKIKGLWIDPKKDEVNNADDDFQRKLQLGLVHSEFLSNQFAPRPPHPLVNNNVKTFNRRTSRSPPCKRKRSSPVLKNAATVAATITTGCVDSTTTADHPPPPPYHATNAVLCRSPPPASDLTEDRRSVNEERSADEANTSDVNPLPLVKIEMEEGSATEEEETTINSCTADSGHQLKMEAEAEIKDPLVTDSDEGGATDAAPGSSTAAACTAIHEYLQQKHYQPKQDDEADDDGDVSSDDADLPVLVVNEDGVDMAQNFECPHCQAKLANANLLRRHIEDSHKQMRKHFCTTCDKAFKRKEHLERHLRIHTGIKPFICTICQTKFTQKEHLKGHIDNVHLKKKTALRRNAKIAPAGASLKSLNTSTSEALNVAQESKFLLSNGPRPGAFANGTTTSVNVMGIQNNDSFSRGGKNPLMPRTSESGMEEMNSHGGLLGRMVGSSGVVNSIGGAMNSNLSTALSLLAATASAVAPHLNTTSSSDVHAKDEHHLPSSRDSSPPSLTSPTSLAMSRGTPPHFSTPSFAGSIFPTHSFANIMLPNSSNSTTLFSTLASVSPLNSVFTANLPNTTFSTSTSAAFPSQEDGAIVKELRTNSSPSSRGSGRGRGRGVALARRKTSKLPRISLGRGPELTSPPALSPSPTPTTASSQNNGGPSNLHVAGPHVTPVYSHVTRKSLSSPEKHIKKVVLKYL</sequence>
<evidence type="ECO:0000259" key="13">
    <source>
        <dbReference type="PROSITE" id="PS50157"/>
    </source>
</evidence>
<dbReference type="InterPro" id="IPR011333">
    <property type="entry name" value="SKP1/BTB/POZ_sf"/>
</dbReference>
<dbReference type="InterPro" id="IPR013087">
    <property type="entry name" value="Znf_C2H2_type"/>
</dbReference>
<dbReference type="Pfam" id="PF00651">
    <property type="entry name" value="BTB"/>
    <property type="match status" value="1"/>
</dbReference>
<dbReference type="PROSITE" id="PS50157">
    <property type="entry name" value="ZINC_FINGER_C2H2_2"/>
    <property type="match status" value="3"/>
</dbReference>
<dbReference type="FunFam" id="3.30.160.60:FF:000100">
    <property type="entry name" value="Zinc finger 45-like"/>
    <property type="match status" value="1"/>
</dbReference>
<feature type="region of interest" description="Disordered" evidence="11">
    <location>
        <begin position="147"/>
        <end position="181"/>
    </location>
</feature>
<evidence type="ECO:0000256" key="5">
    <source>
        <dbReference type="ARBA" id="ARBA00022833"/>
    </source>
</evidence>
<accession>A0A8B7NHB7</accession>
<dbReference type="OrthoDB" id="3437960at2759"/>
<comment type="subcellular location">
    <subcellularLocation>
        <location evidence="1">Nucleus</location>
    </subcellularLocation>
</comment>
<dbReference type="FunFam" id="3.30.160.60:FF:000340">
    <property type="entry name" value="zinc finger protein 473 isoform X1"/>
    <property type="match status" value="1"/>
</dbReference>
<protein>
    <submittedName>
        <fullName evidence="15">Uncharacterized protein LOC108670085 isoform X2</fullName>
    </submittedName>
</protein>
<keyword evidence="2" id="KW-0479">Metal-binding</keyword>
<dbReference type="SMART" id="SM00355">
    <property type="entry name" value="ZnF_C2H2"/>
    <property type="match status" value="3"/>
</dbReference>
<keyword evidence="9" id="KW-0539">Nucleus</keyword>
<feature type="region of interest" description="Disordered" evidence="11">
    <location>
        <begin position="696"/>
        <end position="766"/>
    </location>
</feature>
<keyword evidence="6" id="KW-0805">Transcription regulation</keyword>
<evidence type="ECO:0000256" key="8">
    <source>
        <dbReference type="ARBA" id="ARBA00023163"/>
    </source>
</evidence>
<feature type="compositionally biased region" description="Basic residues" evidence="11">
    <location>
        <begin position="162"/>
        <end position="177"/>
    </location>
</feature>
<dbReference type="PANTHER" id="PTHR46105:SF5">
    <property type="entry name" value="ZINC FINGER AND BTB DOMAIN-CONTAINING PROTEIN 44 ISOFORM X1"/>
    <property type="match status" value="1"/>
</dbReference>
<feature type="domain" description="C2H2-type" evidence="13">
    <location>
        <begin position="394"/>
        <end position="421"/>
    </location>
</feature>
<dbReference type="SMART" id="SM00225">
    <property type="entry name" value="BTB"/>
    <property type="match status" value="1"/>
</dbReference>
<keyword evidence="8" id="KW-0804">Transcription</keyword>
<evidence type="ECO:0000259" key="12">
    <source>
        <dbReference type="PROSITE" id="PS50097"/>
    </source>
</evidence>
<feature type="domain" description="BTB" evidence="12">
    <location>
        <begin position="30"/>
        <end position="94"/>
    </location>
</feature>
<dbReference type="GeneID" id="108670085"/>
<dbReference type="RefSeq" id="XP_018013027.1">
    <property type="nucleotide sequence ID" value="XM_018157538.2"/>
</dbReference>
<feature type="compositionally biased region" description="Basic and acidic residues" evidence="11">
    <location>
        <begin position="228"/>
        <end position="241"/>
    </location>
</feature>
<dbReference type="PANTHER" id="PTHR46105">
    <property type="entry name" value="AGAP004733-PA"/>
    <property type="match status" value="1"/>
</dbReference>